<keyword evidence="2" id="KW-1185">Reference proteome</keyword>
<dbReference type="RefSeq" id="WP_190126620.1">
    <property type="nucleotide sequence ID" value="NZ_BMWG01000029.1"/>
</dbReference>
<accession>A0A918QNY9</accession>
<evidence type="ECO:0000313" key="2">
    <source>
        <dbReference type="Proteomes" id="UP000630936"/>
    </source>
</evidence>
<reference evidence="1" key="1">
    <citation type="journal article" date="2014" name="Int. J. Syst. Evol. Microbiol.">
        <title>Complete genome sequence of Corynebacterium casei LMG S-19264T (=DSM 44701T), isolated from a smear-ripened cheese.</title>
        <authorList>
            <consortium name="US DOE Joint Genome Institute (JGI-PGF)"/>
            <person name="Walter F."/>
            <person name="Albersmeier A."/>
            <person name="Kalinowski J."/>
            <person name="Ruckert C."/>
        </authorList>
    </citation>
    <scope>NUCLEOTIDE SEQUENCE</scope>
    <source>
        <strain evidence="1">JCM 4988</strain>
    </source>
</reference>
<organism evidence="1 2">
    <name type="scientific">Streptomyces inusitatus</name>
    <dbReference type="NCBI Taxonomy" id="68221"/>
    <lineage>
        <taxon>Bacteria</taxon>
        <taxon>Bacillati</taxon>
        <taxon>Actinomycetota</taxon>
        <taxon>Actinomycetes</taxon>
        <taxon>Kitasatosporales</taxon>
        <taxon>Streptomycetaceae</taxon>
        <taxon>Streptomyces</taxon>
    </lineage>
</organism>
<protein>
    <submittedName>
        <fullName evidence="1">Uncharacterized protein</fullName>
    </submittedName>
</protein>
<name>A0A918QNY9_9ACTN</name>
<gene>
    <name evidence="1" type="ORF">GCM10010387_62270</name>
</gene>
<dbReference type="Proteomes" id="UP000630936">
    <property type="component" value="Unassembled WGS sequence"/>
</dbReference>
<sequence length="95" mass="10756">MPDPLSLQEYLVKRCERCDRVGFTLHDGREFLGWVTEVTDSLVLLDWALGPMDLNPPAEQDLLDESGEWLSLDAILPGSASHYDRGSRTWVPRPC</sequence>
<evidence type="ECO:0000313" key="1">
    <source>
        <dbReference type="EMBL" id="GGZ60053.1"/>
    </source>
</evidence>
<proteinExistence type="predicted"/>
<dbReference type="AlphaFoldDB" id="A0A918QNY9"/>
<dbReference type="EMBL" id="BMWG01000029">
    <property type="protein sequence ID" value="GGZ60053.1"/>
    <property type="molecule type" value="Genomic_DNA"/>
</dbReference>
<comment type="caution">
    <text evidence="1">The sequence shown here is derived from an EMBL/GenBank/DDBJ whole genome shotgun (WGS) entry which is preliminary data.</text>
</comment>
<reference evidence="1" key="2">
    <citation type="submission" date="2020-09" db="EMBL/GenBank/DDBJ databases">
        <authorList>
            <person name="Sun Q."/>
            <person name="Ohkuma M."/>
        </authorList>
    </citation>
    <scope>NUCLEOTIDE SEQUENCE</scope>
    <source>
        <strain evidence="1">JCM 4988</strain>
    </source>
</reference>